<keyword evidence="2" id="KW-0645">Protease</keyword>
<comment type="similarity">
    <text evidence="1">Belongs to the peptidase C1 family.</text>
</comment>
<keyword evidence="6" id="KW-1015">Disulfide bond</keyword>
<dbReference type="Pfam" id="PF00112">
    <property type="entry name" value="Peptidase_C1"/>
    <property type="match status" value="1"/>
</dbReference>
<evidence type="ECO:0000313" key="10">
    <source>
        <dbReference type="Proteomes" id="UP000595437"/>
    </source>
</evidence>
<dbReference type="InterPro" id="IPR013128">
    <property type="entry name" value="Peptidase_C1A"/>
</dbReference>
<organism evidence="9 10">
    <name type="scientific">Caligus rogercresseyi</name>
    <name type="common">Sea louse</name>
    <dbReference type="NCBI Taxonomy" id="217165"/>
    <lineage>
        <taxon>Eukaryota</taxon>
        <taxon>Metazoa</taxon>
        <taxon>Ecdysozoa</taxon>
        <taxon>Arthropoda</taxon>
        <taxon>Crustacea</taxon>
        <taxon>Multicrustacea</taxon>
        <taxon>Hexanauplia</taxon>
        <taxon>Copepoda</taxon>
        <taxon>Siphonostomatoida</taxon>
        <taxon>Caligidae</taxon>
        <taxon>Caligus</taxon>
    </lineage>
</organism>
<dbReference type="Pfam" id="PF08246">
    <property type="entry name" value="Inhibitor_I29"/>
    <property type="match status" value="1"/>
</dbReference>
<evidence type="ECO:0000256" key="2">
    <source>
        <dbReference type="ARBA" id="ARBA00022670"/>
    </source>
</evidence>
<feature type="domain" description="Cathepsin propeptide inhibitor" evidence="8">
    <location>
        <begin position="5"/>
        <end position="65"/>
    </location>
</feature>
<feature type="domain" description="Peptidase C1A papain C-terminal" evidence="7">
    <location>
        <begin position="91"/>
        <end position="182"/>
    </location>
</feature>
<dbReference type="PANTHER" id="PTHR12411">
    <property type="entry name" value="CYSTEINE PROTEASE FAMILY C1-RELATED"/>
    <property type="match status" value="1"/>
</dbReference>
<evidence type="ECO:0000313" key="9">
    <source>
        <dbReference type="EMBL" id="QQP56537.1"/>
    </source>
</evidence>
<reference evidence="10" key="1">
    <citation type="submission" date="2021-01" db="EMBL/GenBank/DDBJ databases">
        <title>Caligus Genome Assembly.</title>
        <authorList>
            <person name="Gallardo-Escarate C."/>
        </authorList>
    </citation>
    <scope>NUCLEOTIDE SEQUENCE [LARGE SCALE GENOMIC DNA]</scope>
</reference>
<evidence type="ECO:0000259" key="8">
    <source>
        <dbReference type="SMART" id="SM00848"/>
    </source>
</evidence>
<dbReference type="AlphaFoldDB" id="A0A7T8KIF7"/>
<feature type="non-terminal residue" evidence="9">
    <location>
        <position position="182"/>
    </location>
</feature>
<dbReference type="InterPro" id="IPR013201">
    <property type="entry name" value="Prot_inhib_I29"/>
</dbReference>
<protein>
    <submittedName>
        <fullName evidence="9">Cathepsin L1</fullName>
    </submittedName>
</protein>
<keyword evidence="5" id="KW-0865">Zymogen</keyword>
<dbReference type="CDD" id="cd02248">
    <property type="entry name" value="Peptidase_C1A"/>
    <property type="match status" value="1"/>
</dbReference>
<accession>A0A7T8KIF7</accession>
<dbReference type="InterPro" id="IPR000668">
    <property type="entry name" value="Peptidase_C1A_C"/>
</dbReference>
<dbReference type="InterPro" id="IPR039417">
    <property type="entry name" value="Peptidase_C1A_papain-like"/>
</dbReference>
<dbReference type="PROSITE" id="PS00139">
    <property type="entry name" value="THIOL_PROTEASE_CYS"/>
    <property type="match status" value="1"/>
</dbReference>
<sequence length="182" mass="20503">FSAEWKDWKDVHGKKYDSIDLESLRFKIFEENRLKVNEHNEEADKGIHSFRMGMNQFGDLLHSEFLDMYNGYTASSNLGSNVQLFDTDAPIPSYVNWTAKGAVTPVKDQGQCGSCWAFSAVRIQIDIEAKFTGSMEGQVFLSTKKLVSLSEQQLVDCSQDFGNLGCSGGLMENAFKYVIKEK</sequence>
<dbReference type="SMART" id="SM00848">
    <property type="entry name" value="Inhibitor_I29"/>
    <property type="match status" value="1"/>
</dbReference>
<proteinExistence type="inferred from homology"/>
<dbReference type="GO" id="GO:0008234">
    <property type="term" value="F:cysteine-type peptidase activity"/>
    <property type="evidence" value="ECO:0007669"/>
    <property type="project" value="UniProtKB-KW"/>
</dbReference>
<keyword evidence="10" id="KW-1185">Reference proteome</keyword>
<evidence type="ECO:0000256" key="4">
    <source>
        <dbReference type="ARBA" id="ARBA00022807"/>
    </source>
</evidence>
<dbReference type="Gene3D" id="1.10.287.2250">
    <property type="match status" value="1"/>
</dbReference>
<dbReference type="OrthoDB" id="10263972at2759"/>
<evidence type="ECO:0000256" key="5">
    <source>
        <dbReference type="ARBA" id="ARBA00023145"/>
    </source>
</evidence>
<name>A0A7T8KIF7_CALRO</name>
<dbReference type="SMART" id="SM00645">
    <property type="entry name" value="Pept_C1"/>
    <property type="match status" value="1"/>
</dbReference>
<dbReference type="GO" id="GO:0006508">
    <property type="term" value="P:proteolysis"/>
    <property type="evidence" value="ECO:0007669"/>
    <property type="project" value="UniProtKB-KW"/>
</dbReference>
<evidence type="ECO:0000256" key="3">
    <source>
        <dbReference type="ARBA" id="ARBA00022801"/>
    </source>
</evidence>
<evidence type="ECO:0000256" key="1">
    <source>
        <dbReference type="ARBA" id="ARBA00008455"/>
    </source>
</evidence>
<gene>
    <name evidence="9" type="ORF">FKW44_001225</name>
</gene>
<dbReference type="Gene3D" id="3.90.70.10">
    <property type="entry name" value="Cysteine proteinases"/>
    <property type="match status" value="1"/>
</dbReference>
<keyword evidence="4" id="KW-0788">Thiol protease</keyword>
<dbReference type="EMBL" id="CP045890">
    <property type="protein sequence ID" value="QQP56537.1"/>
    <property type="molecule type" value="Genomic_DNA"/>
</dbReference>
<dbReference type="Proteomes" id="UP000595437">
    <property type="component" value="Chromosome 1"/>
</dbReference>
<feature type="non-terminal residue" evidence="9">
    <location>
        <position position="1"/>
    </location>
</feature>
<dbReference type="InterPro" id="IPR000169">
    <property type="entry name" value="Pept_cys_AS"/>
</dbReference>
<dbReference type="SUPFAM" id="SSF54001">
    <property type="entry name" value="Cysteine proteinases"/>
    <property type="match status" value="1"/>
</dbReference>
<dbReference type="InterPro" id="IPR038765">
    <property type="entry name" value="Papain-like_cys_pep_sf"/>
</dbReference>
<evidence type="ECO:0000256" key="6">
    <source>
        <dbReference type="ARBA" id="ARBA00023157"/>
    </source>
</evidence>
<keyword evidence="3" id="KW-0378">Hydrolase</keyword>
<evidence type="ECO:0000259" key="7">
    <source>
        <dbReference type="SMART" id="SM00645"/>
    </source>
</evidence>